<accession>F5S866</accession>
<organism evidence="1 2">
    <name type="scientific">Kingella kingae ATCC 23330</name>
    <dbReference type="NCBI Taxonomy" id="887327"/>
    <lineage>
        <taxon>Bacteria</taxon>
        <taxon>Pseudomonadati</taxon>
        <taxon>Pseudomonadota</taxon>
        <taxon>Betaproteobacteria</taxon>
        <taxon>Neisseriales</taxon>
        <taxon>Neisseriaceae</taxon>
        <taxon>Kingella</taxon>
    </lineage>
</organism>
<keyword evidence="2" id="KW-1185">Reference proteome</keyword>
<protein>
    <submittedName>
        <fullName evidence="1">Uncharacterized protein</fullName>
    </submittedName>
</protein>
<proteinExistence type="predicted"/>
<dbReference type="Proteomes" id="UP000004207">
    <property type="component" value="Unassembled WGS sequence"/>
</dbReference>
<dbReference type="AlphaFoldDB" id="F5S866"/>
<evidence type="ECO:0000313" key="1">
    <source>
        <dbReference type="EMBL" id="EGK08387.1"/>
    </source>
</evidence>
<dbReference type="EMBL" id="AFHS01000046">
    <property type="protein sequence ID" value="EGK08387.1"/>
    <property type="molecule type" value="Genomic_DNA"/>
</dbReference>
<reference evidence="1 2" key="1">
    <citation type="submission" date="2011-04" db="EMBL/GenBank/DDBJ databases">
        <authorList>
            <person name="Muzny D."/>
            <person name="Qin X."/>
            <person name="Deng J."/>
            <person name="Jiang H."/>
            <person name="Liu Y."/>
            <person name="Qu J."/>
            <person name="Song X.-Z."/>
            <person name="Zhang L."/>
            <person name="Thornton R."/>
            <person name="Coyle M."/>
            <person name="Francisco L."/>
            <person name="Jackson L."/>
            <person name="Javaid M."/>
            <person name="Korchina V."/>
            <person name="Kovar C."/>
            <person name="Mata R."/>
            <person name="Mathew T."/>
            <person name="Ngo R."/>
            <person name="Nguyen L."/>
            <person name="Nguyen N."/>
            <person name="Okwuonu G."/>
            <person name="Ongeri F."/>
            <person name="Pham C."/>
            <person name="Simmons D."/>
            <person name="Wilczek-Boney K."/>
            <person name="Hale W."/>
            <person name="Jakkamsetti A."/>
            <person name="Pham P."/>
            <person name="Ruth R."/>
            <person name="San Lucas F."/>
            <person name="Warren J."/>
            <person name="Zhang J."/>
            <person name="Zhao Z."/>
            <person name="Zhou C."/>
            <person name="Zhu D."/>
            <person name="Lee S."/>
            <person name="Bess C."/>
            <person name="Blankenburg K."/>
            <person name="Forbes L."/>
            <person name="Fu Q."/>
            <person name="Gubbala S."/>
            <person name="Hirani K."/>
            <person name="Jayaseelan J.C."/>
            <person name="Lara F."/>
            <person name="Munidasa M."/>
            <person name="Palculict T."/>
            <person name="Patil S."/>
            <person name="Pu L.-L."/>
            <person name="Saada N."/>
            <person name="Tang L."/>
            <person name="Weissenberger G."/>
            <person name="Zhu Y."/>
            <person name="Hemphill L."/>
            <person name="Shang Y."/>
            <person name="Youmans B."/>
            <person name="Ayvaz T."/>
            <person name="Ross M."/>
            <person name="Santibanez J."/>
            <person name="Aqrawi P."/>
            <person name="Gross S."/>
            <person name="Joshi V."/>
            <person name="Fowler G."/>
            <person name="Nazareth L."/>
            <person name="Reid J."/>
            <person name="Worley K."/>
            <person name="Petrosino J."/>
            <person name="Highlander S."/>
            <person name="Gibbs R."/>
        </authorList>
    </citation>
    <scope>NUCLEOTIDE SEQUENCE [LARGE SCALE GENOMIC DNA]</scope>
    <source>
        <strain evidence="1 2">ATCC 23330</strain>
    </source>
</reference>
<evidence type="ECO:0000313" key="2">
    <source>
        <dbReference type="Proteomes" id="UP000004207"/>
    </source>
</evidence>
<gene>
    <name evidence="1" type="ORF">HMPREF0476_1399</name>
</gene>
<dbReference type="HOGENOM" id="CLU_3136661_0_0_4"/>
<name>F5S866_KINKI</name>
<comment type="caution">
    <text evidence="1">The sequence shown here is derived from an EMBL/GenBank/DDBJ whole genome shotgun (WGS) entry which is preliminary data.</text>
</comment>
<sequence length="49" mass="5618">MPFFAPNSNVVECSFVLHRHYSSIALCKERVNVQAAFKCFFNKKQPALV</sequence>